<evidence type="ECO:0000256" key="2">
    <source>
        <dbReference type="SAM" id="MobiDB-lite"/>
    </source>
</evidence>
<feature type="region of interest" description="Disordered" evidence="2">
    <location>
        <begin position="274"/>
        <end position="389"/>
    </location>
</feature>
<evidence type="ECO:0000313" key="4">
    <source>
        <dbReference type="WBParaSite" id="ACRNAN_Path_1253.g4883.t2"/>
    </source>
</evidence>
<feature type="compositionally biased region" description="Polar residues" evidence="2">
    <location>
        <begin position="1"/>
        <end position="11"/>
    </location>
</feature>
<reference evidence="4" key="1">
    <citation type="submission" date="2022-11" db="UniProtKB">
        <authorList>
            <consortium name="WormBaseParasite"/>
        </authorList>
    </citation>
    <scope>IDENTIFICATION</scope>
</reference>
<sequence>MLHFSKFSNSNKAEKFSPDTSDSGVMSTSIPNLDTLITPIASRKIQIPVQMNQSCYGALPSKASSDCCPPLSRSMHQLHKTTQNNVIDMKYKPRESSSSKYRKYALVRQTESSSSLENRSTSSNSSVRDRRNSGTPRLEDYNKRSLHYNDLPNIESYQNKSLSYHALPFQASQFSTQDPILMSHETSKTAIVIPRRFIYDVNKRQSRGSSIDRHVIDASENVMENRDSTATTGAIESSPTAISVPDLLEQHKNNAQFRRNNRLQTTFEVFSNETTTENGAAHSYDNVDLIQPTRNKDTPSRRIQSQSEFNFGENGDESGGNGARRSISHVFSSQHNLNSPSSSMSNSRSSQSSGNAQPPVQQSNKMMVAPQPQVKRRSHNDENSNNRHHHYPSAMIIASPSSFTSPYSIQPRGSTSGMSRSSSLHGRVGCTEEIFIDGPQQNISNESDLRQVLSVLQERVRELEAHMRHNSGPSTSYVMPYKSNRNIVIAPNPVHLATQEILAKEIAEKEIQLQTLQAKLRDCYIQMEKRHVEYDVEMKHFKEDSKGAKSQLAAVKAKLEQLEVECNLYKQRTNELSEERKSARFQTQEKIDAQEKEIASLRQKLAKNTKLREELEKTKQRLEVLDKERVYLETCLKERDRKIQELDDTVLELQMSVQEMDLKNNKSRDSTPLPFDDESEMSGSVLLEDISIPGCSHETMLKNKRPPARAVPSSTSFDSNLTSVMHSSTESTRSKNLPPQVTELLLNQGKKITRCKTLVQCLSDLYESASKNTDPNLNRLLGYVTDSEISESEMESQIESISPTNVEKWLRKQNDEMNRMQEKLEEFFHKTVDDFKEKMVHQDKECHIQ</sequence>
<protein>
    <submittedName>
        <fullName evidence="4">Uncharacterized protein</fullName>
    </submittedName>
</protein>
<accession>A0A914BXV2</accession>
<evidence type="ECO:0000256" key="1">
    <source>
        <dbReference type="SAM" id="Coils"/>
    </source>
</evidence>
<keyword evidence="1" id="KW-0175">Coiled coil</keyword>
<evidence type="ECO:0000313" key="3">
    <source>
        <dbReference type="Proteomes" id="UP000887540"/>
    </source>
</evidence>
<feature type="region of interest" description="Disordered" evidence="2">
    <location>
        <begin position="80"/>
        <end position="144"/>
    </location>
</feature>
<feature type="region of interest" description="Disordered" evidence="2">
    <location>
        <begin position="1"/>
        <end position="26"/>
    </location>
</feature>
<feature type="compositionally biased region" description="Basic and acidic residues" evidence="2">
    <location>
        <begin position="127"/>
        <end position="143"/>
    </location>
</feature>
<feature type="region of interest" description="Disordered" evidence="2">
    <location>
        <begin position="701"/>
        <end position="736"/>
    </location>
</feature>
<dbReference type="Proteomes" id="UP000887540">
    <property type="component" value="Unplaced"/>
</dbReference>
<keyword evidence="3" id="KW-1185">Reference proteome</keyword>
<feature type="coiled-coil region" evidence="1">
    <location>
        <begin position="499"/>
        <end position="628"/>
    </location>
</feature>
<organism evidence="3 4">
    <name type="scientific">Acrobeloides nanus</name>
    <dbReference type="NCBI Taxonomy" id="290746"/>
    <lineage>
        <taxon>Eukaryota</taxon>
        <taxon>Metazoa</taxon>
        <taxon>Ecdysozoa</taxon>
        <taxon>Nematoda</taxon>
        <taxon>Chromadorea</taxon>
        <taxon>Rhabditida</taxon>
        <taxon>Tylenchina</taxon>
        <taxon>Cephalobomorpha</taxon>
        <taxon>Cephaloboidea</taxon>
        <taxon>Cephalobidae</taxon>
        <taxon>Acrobeloides</taxon>
    </lineage>
</organism>
<proteinExistence type="predicted"/>
<feature type="compositionally biased region" description="Polar residues" evidence="2">
    <location>
        <begin position="712"/>
        <end position="736"/>
    </location>
</feature>
<dbReference type="WBParaSite" id="ACRNAN_Path_1253.g4883.t2">
    <property type="protein sequence ID" value="ACRNAN_Path_1253.g4883.t2"/>
    <property type="gene ID" value="ACRNAN_Path_1253.g4883"/>
</dbReference>
<feature type="compositionally biased region" description="Low complexity" evidence="2">
    <location>
        <begin position="112"/>
        <end position="126"/>
    </location>
</feature>
<name>A0A914BXV2_9BILA</name>
<dbReference type="AlphaFoldDB" id="A0A914BXV2"/>
<feature type="compositionally biased region" description="Low complexity" evidence="2">
    <location>
        <begin position="332"/>
        <end position="357"/>
    </location>
</feature>